<feature type="transmembrane region" description="Helical" evidence="1">
    <location>
        <begin position="6"/>
        <end position="30"/>
    </location>
</feature>
<evidence type="ECO:0000313" key="2">
    <source>
        <dbReference type="EMBL" id="PVH35212.1"/>
    </source>
</evidence>
<reference evidence="2" key="1">
    <citation type="submission" date="2018-04" db="EMBL/GenBank/DDBJ databases">
        <title>WGS assembly of Panicum hallii.</title>
        <authorList>
            <person name="Lovell J."/>
            <person name="Jenkins J."/>
            <person name="Lowry D."/>
            <person name="Mamidi S."/>
            <person name="Sreedasyam A."/>
            <person name="Weng X."/>
            <person name="Barry K."/>
            <person name="Bonette J."/>
            <person name="Campitelli B."/>
            <person name="Daum C."/>
            <person name="Gordon S."/>
            <person name="Gould B."/>
            <person name="Lipzen A."/>
            <person name="Macqueen A."/>
            <person name="Palacio-Mejia J."/>
            <person name="Plott C."/>
            <person name="Shakirov E."/>
            <person name="Shu S."/>
            <person name="Yoshinaga Y."/>
            <person name="Zane M."/>
            <person name="Rokhsar D."/>
            <person name="Grimwood J."/>
            <person name="Schmutz J."/>
            <person name="Juenger T."/>
        </authorList>
    </citation>
    <scope>NUCLEOTIDE SEQUENCE [LARGE SCALE GENOMIC DNA]</scope>
    <source>
        <strain evidence="2">FIL2</strain>
    </source>
</reference>
<protein>
    <submittedName>
        <fullName evidence="2">Uncharacterized protein</fullName>
    </submittedName>
</protein>
<keyword evidence="1" id="KW-0472">Membrane</keyword>
<accession>A0A2T8IC39</accession>
<sequence length="148" mass="16994">MGFLTWIGQLHVMFCIIYYKVMYIHTYIYYLPVSIRCSSQIVAAGILSQTTWIIRMDESDPHARTHVVLAKSTTHSDEEMKNNTHKSHGSTANKLNRFTCLELHYTRAQGHRTAATRAAIAYRVFGLMNGVILLVHHLYSESSHFCFV</sequence>
<dbReference type="AlphaFoldDB" id="A0A2T8IC39"/>
<dbReference type="EMBL" id="CM008052">
    <property type="protein sequence ID" value="PVH35212.1"/>
    <property type="molecule type" value="Genomic_DNA"/>
</dbReference>
<proteinExistence type="predicted"/>
<organism evidence="2">
    <name type="scientific">Panicum hallii</name>
    <dbReference type="NCBI Taxonomy" id="206008"/>
    <lineage>
        <taxon>Eukaryota</taxon>
        <taxon>Viridiplantae</taxon>
        <taxon>Streptophyta</taxon>
        <taxon>Embryophyta</taxon>
        <taxon>Tracheophyta</taxon>
        <taxon>Spermatophyta</taxon>
        <taxon>Magnoliopsida</taxon>
        <taxon>Liliopsida</taxon>
        <taxon>Poales</taxon>
        <taxon>Poaceae</taxon>
        <taxon>PACMAD clade</taxon>
        <taxon>Panicoideae</taxon>
        <taxon>Panicodae</taxon>
        <taxon>Paniceae</taxon>
        <taxon>Panicinae</taxon>
        <taxon>Panicum</taxon>
        <taxon>Panicum sect. Panicum</taxon>
    </lineage>
</organism>
<dbReference type="Proteomes" id="UP000243499">
    <property type="component" value="Chromosome 7"/>
</dbReference>
<feature type="transmembrane region" description="Helical" evidence="1">
    <location>
        <begin position="120"/>
        <end position="139"/>
    </location>
</feature>
<name>A0A2T8IC39_9POAL</name>
<keyword evidence="1" id="KW-1133">Transmembrane helix</keyword>
<evidence type="ECO:0000256" key="1">
    <source>
        <dbReference type="SAM" id="Phobius"/>
    </source>
</evidence>
<dbReference type="Gramene" id="PVH35212">
    <property type="protein sequence ID" value="PVH35212"/>
    <property type="gene ID" value="PAHAL_7G128800"/>
</dbReference>
<gene>
    <name evidence="2" type="ORF">PAHAL_7G128800</name>
</gene>
<keyword evidence="1" id="KW-0812">Transmembrane</keyword>